<proteinExistence type="predicted"/>
<name>A0A4U0Z5N7_9RHOB</name>
<feature type="compositionally biased region" description="Basic and acidic residues" evidence="1">
    <location>
        <begin position="162"/>
        <end position="177"/>
    </location>
</feature>
<gene>
    <name evidence="3" type="ORF">FAZ78_09435</name>
</gene>
<dbReference type="InterPro" id="IPR025961">
    <property type="entry name" value="Metal_resist"/>
</dbReference>
<dbReference type="Gene3D" id="1.20.120.1490">
    <property type="match status" value="1"/>
</dbReference>
<evidence type="ECO:0000313" key="3">
    <source>
        <dbReference type="EMBL" id="TKA96823.1"/>
    </source>
</evidence>
<reference evidence="3 4" key="1">
    <citation type="submission" date="2019-04" db="EMBL/GenBank/DDBJ databases">
        <title>Crypto-aerobic microbial life in anoxic (sulfidic) marine sediments.</title>
        <authorList>
            <person name="Bhattacharya S."/>
            <person name="Roy C."/>
            <person name="Mondal N."/>
            <person name="Sarkar J."/>
            <person name="Mandal S."/>
            <person name="Rameez M.J."/>
            <person name="Ghosh W."/>
        </authorList>
    </citation>
    <scope>NUCLEOTIDE SEQUENCE [LARGE SCALE GENOMIC DNA]</scope>
    <source>
        <strain evidence="3 4">SBBC</strain>
    </source>
</reference>
<evidence type="ECO:0000256" key="1">
    <source>
        <dbReference type="SAM" id="MobiDB-lite"/>
    </source>
</evidence>
<dbReference type="Proteomes" id="UP000306340">
    <property type="component" value="Unassembled WGS sequence"/>
</dbReference>
<dbReference type="EMBL" id="SWAU01000072">
    <property type="protein sequence ID" value="TKA96823.1"/>
    <property type="molecule type" value="Genomic_DNA"/>
</dbReference>
<evidence type="ECO:0000256" key="2">
    <source>
        <dbReference type="SAM" id="Phobius"/>
    </source>
</evidence>
<feature type="region of interest" description="Disordered" evidence="1">
    <location>
        <begin position="148"/>
        <end position="177"/>
    </location>
</feature>
<accession>A0A4U0Z5N7</accession>
<protein>
    <submittedName>
        <fullName evidence="3">Periplasmic heavy metal sensor</fullName>
    </submittedName>
</protein>
<dbReference type="AlphaFoldDB" id="A0A4U0Z5N7"/>
<dbReference type="Pfam" id="PF13801">
    <property type="entry name" value="Metal_resist"/>
    <property type="match status" value="1"/>
</dbReference>
<sequence length="177" mass="19783">MTDLPPSAPQPRSPVWMRVVLALSLTLNLAVLGIVGGAALRSHDEHRPGPVRDLGFGPFNGALSPEDRKELRRAFMDDGPDIRSARRAMRQDFAAILEALRAEPFDPAALQQVLDRQNARGAEMLAYGQKLIFERVAAMDPEARRAFADRLEQSLTRKRGPDKREHPREETPRGQDD</sequence>
<keyword evidence="2" id="KW-1133">Transmembrane helix</keyword>
<feature type="transmembrane region" description="Helical" evidence="2">
    <location>
        <begin position="15"/>
        <end position="40"/>
    </location>
</feature>
<organism evidence="3 4">
    <name type="scientific">Cereibacter changlensis</name>
    <dbReference type="NCBI Taxonomy" id="402884"/>
    <lineage>
        <taxon>Bacteria</taxon>
        <taxon>Pseudomonadati</taxon>
        <taxon>Pseudomonadota</taxon>
        <taxon>Alphaproteobacteria</taxon>
        <taxon>Rhodobacterales</taxon>
        <taxon>Paracoccaceae</taxon>
        <taxon>Cereibacter</taxon>
    </lineage>
</organism>
<keyword evidence="2" id="KW-0812">Transmembrane</keyword>
<keyword evidence="2" id="KW-0472">Membrane</keyword>
<comment type="caution">
    <text evidence="3">The sequence shown here is derived from an EMBL/GenBank/DDBJ whole genome shotgun (WGS) entry which is preliminary data.</text>
</comment>
<evidence type="ECO:0000313" key="4">
    <source>
        <dbReference type="Proteomes" id="UP000306340"/>
    </source>
</evidence>
<dbReference type="RefSeq" id="WP_136792311.1">
    <property type="nucleotide sequence ID" value="NZ_SWAU01000072.1"/>
</dbReference>